<evidence type="ECO:0000313" key="2">
    <source>
        <dbReference type="Proteomes" id="UP000008811"/>
    </source>
</evidence>
<dbReference type="HOGENOM" id="CLU_2011192_0_0_10"/>
<dbReference type="RefSeq" id="WP_012501759.1">
    <property type="nucleotide sequence ID" value="NC_011027.1"/>
</dbReference>
<evidence type="ECO:0008006" key="3">
    <source>
        <dbReference type="Google" id="ProtNLM"/>
    </source>
</evidence>
<proteinExistence type="predicted"/>
<dbReference type="KEGG" id="cpc:Cpar_0504"/>
<accession>B3QLN6</accession>
<sequence>MHVIENHSSFLCVNFQGSVDQEQLFKALREIFLHPEYPHKNSIWMFEGCECDFSNISLYDLFEMIKAYYPRKATRTKTAIVTSTGTHHAMAQLFCEEAGHQAFVFSMRAFLDRAEAESWVIEK</sequence>
<keyword evidence="2" id="KW-1185">Reference proteome</keyword>
<organism evidence="1 2">
    <name type="scientific">Chlorobaculum parvum (strain DSM 263 / NCIMB 8327)</name>
    <name type="common">Chlorobium vibrioforme subsp. thiosulfatophilum</name>
    <dbReference type="NCBI Taxonomy" id="517417"/>
    <lineage>
        <taxon>Bacteria</taxon>
        <taxon>Pseudomonadati</taxon>
        <taxon>Chlorobiota</taxon>
        <taxon>Chlorobiia</taxon>
        <taxon>Chlorobiales</taxon>
        <taxon>Chlorobiaceae</taxon>
        <taxon>Chlorobaculum</taxon>
    </lineage>
</organism>
<dbReference type="OrthoDB" id="597980at2"/>
<dbReference type="EMBL" id="CP001099">
    <property type="protein sequence ID" value="ACF10926.1"/>
    <property type="molecule type" value="Genomic_DNA"/>
</dbReference>
<evidence type="ECO:0000313" key="1">
    <source>
        <dbReference type="EMBL" id="ACF10926.1"/>
    </source>
</evidence>
<dbReference type="Proteomes" id="UP000008811">
    <property type="component" value="Chromosome"/>
</dbReference>
<protein>
    <recommendedName>
        <fullName evidence="3">STAS/SEC14 domain-containing protein</fullName>
    </recommendedName>
</protein>
<gene>
    <name evidence="1" type="ordered locus">Cpar_0504</name>
</gene>
<name>B3QLN6_CHLP8</name>
<dbReference type="AlphaFoldDB" id="B3QLN6"/>
<reference evidence="1" key="1">
    <citation type="submission" date="2008-06" db="EMBL/GenBank/DDBJ databases">
        <title>Complete sequence of Chlorobaculum parvum NCIB 8327.</title>
        <authorList>
            <consortium name="US DOE Joint Genome Institute"/>
            <person name="Lucas S."/>
            <person name="Copeland A."/>
            <person name="Lapidus A."/>
            <person name="Glavina del Rio T."/>
            <person name="Dalin E."/>
            <person name="Tice H."/>
            <person name="Bruce D."/>
            <person name="Goodwin L."/>
            <person name="Pitluck S."/>
            <person name="Schmutz J."/>
            <person name="Larimer F."/>
            <person name="Land M."/>
            <person name="Hauser L."/>
            <person name="Kyrpides N."/>
            <person name="Mikhailova N."/>
            <person name="Zhao F."/>
            <person name="Li T."/>
            <person name="Liu Z."/>
            <person name="Overmann J."/>
            <person name="Bryant D.A."/>
            <person name="Richardson P."/>
        </authorList>
    </citation>
    <scope>NUCLEOTIDE SEQUENCE [LARGE SCALE GENOMIC DNA]</scope>
    <source>
        <strain evidence="1">NCIB 8327</strain>
    </source>
</reference>